<evidence type="ECO:0000256" key="1">
    <source>
        <dbReference type="SAM" id="MobiDB-lite"/>
    </source>
</evidence>
<feature type="region of interest" description="Disordered" evidence="1">
    <location>
        <begin position="126"/>
        <end position="145"/>
    </location>
</feature>
<dbReference type="AlphaFoldDB" id="A0AA41R6J4"/>
<protein>
    <submittedName>
        <fullName evidence="3">Outer membrane beta-barrel protein</fullName>
    </submittedName>
</protein>
<sequence>MPNTTPKPLFLIIITIFLLMAAPTNAAQFLFTPELAAGVEYTDNLFLTPTNEVDDFITTVGLTLTGQLLGRTAGLELIYNPSYSFFADNQDLDFLRHVARVYTWKDLRRNTRLSLANDYLETENPRDTSLDFAPDDPTEGPVIGEDLTRRGRTRYRVNTTEGRLDHQYGARNTFYTALSYSFLQDIDTTPGTTVADHRIWEPALGIEHWFTQRWGVTLDGYYSHRDYVDENDRQEYNGALSLMRSFTPTLTGFVGYRHTVLYFDEPTDEDYQIYYPNAGMRYQFQENASISIAGGYLIQEFRDSDTPNEEGFVVEAALFKRWPFRSGHIELTGGSGYRIDDTGAEVRGLNIYYEGGLGLLYNLTRRISATAYGAYRYDDYPNDTPELSEQTIGAGAGIGYQALQWMNIGLTYSYRQRLSDIPTEEYTENSVMLVITMSPTRPYRWN</sequence>
<keyword evidence="2" id="KW-0732">Signal</keyword>
<dbReference type="InterPro" id="IPR018759">
    <property type="entry name" value="BBP2_2"/>
</dbReference>
<reference evidence="3" key="1">
    <citation type="submission" date="2022-04" db="EMBL/GenBank/DDBJ databases">
        <title>Desulfatitalea alkaliphila sp. nov., a novel anaerobic sulfate-reducing bacterium isolated from terrestrial mud volcano, Taman Peninsula, Russia.</title>
        <authorList>
            <person name="Khomyakova M.A."/>
            <person name="Merkel A.Y."/>
            <person name="Slobodkin A.I."/>
        </authorList>
    </citation>
    <scope>NUCLEOTIDE SEQUENCE</scope>
    <source>
        <strain evidence="3">M08but</strain>
    </source>
</reference>
<keyword evidence="4" id="KW-1185">Reference proteome</keyword>
<evidence type="ECO:0000313" key="3">
    <source>
        <dbReference type="EMBL" id="MCJ8502120.1"/>
    </source>
</evidence>
<proteinExistence type="predicted"/>
<dbReference type="Pfam" id="PF10082">
    <property type="entry name" value="BBP2_2"/>
    <property type="match status" value="1"/>
</dbReference>
<accession>A0AA41R6J4</accession>
<dbReference type="EMBL" id="JALJRB010000021">
    <property type="protein sequence ID" value="MCJ8502120.1"/>
    <property type="molecule type" value="Genomic_DNA"/>
</dbReference>
<organism evidence="3 4">
    <name type="scientific">Desulfatitalea alkaliphila</name>
    <dbReference type="NCBI Taxonomy" id="2929485"/>
    <lineage>
        <taxon>Bacteria</taxon>
        <taxon>Pseudomonadati</taxon>
        <taxon>Thermodesulfobacteriota</taxon>
        <taxon>Desulfobacteria</taxon>
        <taxon>Desulfobacterales</taxon>
        <taxon>Desulfosarcinaceae</taxon>
        <taxon>Desulfatitalea</taxon>
    </lineage>
</organism>
<dbReference type="RefSeq" id="WP_246912191.1">
    <property type="nucleotide sequence ID" value="NZ_JALJRB010000021.1"/>
</dbReference>
<dbReference type="Proteomes" id="UP001165427">
    <property type="component" value="Unassembled WGS sequence"/>
</dbReference>
<evidence type="ECO:0000256" key="2">
    <source>
        <dbReference type="SAM" id="SignalP"/>
    </source>
</evidence>
<comment type="caution">
    <text evidence="3">The sequence shown here is derived from an EMBL/GenBank/DDBJ whole genome shotgun (WGS) entry which is preliminary data.</text>
</comment>
<feature type="signal peptide" evidence="2">
    <location>
        <begin position="1"/>
        <end position="26"/>
    </location>
</feature>
<gene>
    <name evidence="3" type="ORF">MRX98_16165</name>
</gene>
<name>A0AA41R6J4_9BACT</name>
<feature type="chain" id="PRO_5041411916" evidence="2">
    <location>
        <begin position="27"/>
        <end position="446"/>
    </location>
</feature>
<evidence type="ECO:0000313" key="4">
    <source>
        <dbReference type="Proteomes" id="UP001165427"/>
    </source>
</evidence>